<accession>A0AAE2ZQC6</accession>
<keyword evidence="4" id="KW-1185">Reference proteome</keyword>
<dbReference type="Proteomes" id="UP001196509">
    <property type="component" value="Unassembled WGS sequence"/>
</dbReference>
<reference evidence="3" key="1">
    <citation type="submission" date="2021-08" db="EMBL/GenBank/DDBJ databases">
        <title>Hoeflea bacterium WL0058 sp. nov., isolated from the sediment.</title>
        <authorList>
            <person name="Wang L."/>
            <person name="Zhang D."/>
        </authorList>
    </citation>
    <scope>NUCLEOTIDE SEQUENCE</scope>
    <source>
        <strain evidence="3">WL0058</strain>
    </source>
</reference>
<evidence type="ECO:0000256" key="1">
    <source>
        <dbReference type="SAM" id="SignalP"/>
    </source>
</evidence>
<proteinExistence type="predicted"/>
<dbReference type="EMBL" id="JAICBX010000002">
    <property type="protein sequence ID" value="MBW8638548.1"/>
    <property type="molecule type" value="Genomic_DNA"/>
</dbReference>
<gene>
    <name evidence="3" type="ORF">K1W69_15230</name>
</gene>
<protein>
    <recommendedName>
        <fullName evidence="2">DUF6647 domain-containing protein</fullName>
    </recommendedName>
</protein>
<feature type="signal peptide" evidence="1">
    <location>
        <begin position="1"/>
        <end position="25"/>
    </location>
</feature>
<evidence type="ECO:0000259" key="2">
    <source>
        <dbReference type="Pfam" id="PF20352"/>
    </source>
</evidence>
<sequence>MKTFTGTYIASIIGLTMLASGAASAGPVIDGARDSQEETAIRALLTELVSWIDAEETYRTTNRPIAKIKFVDAGDTVTAEGHEFVVADRTRGLYDEKKATIYLSRPWSVDDPFDRSVLLHELAHHLQVDARHWYCPQAMEWDAYRLQETWLGEHGIASGFYWPAILLESSCSKRDHHPD</sequence>
<dbReference type="AlphaFoldDB" id="A0AAE2ZQC6"/>
<evidence type="ECO:0000313" key="4">
    <source>
        <dbReference type="Proteomes" id="UP001196509"/>
    </source>
</evidence>
<evidence type="ECO:0000313" key="3">
    <source>
        <dbReference type="EMBL" id="MBW8638548.1"/>
    </source>
</evidence>
<keyword evidence="1" id="KW-0732">Signal</keyword>
<dbReference type="InterPro" id="IPR046589">
    <property type="entry name" value="DUF6647"/>
</dbReference>
<dbReference type="Pfam" id="PF20352">
    <property type="entry name" value="DUF6647"/>
    <property type="match status" value="1"/>
</dbReference>
<organism evidence="3 4">
    <name type="scientific">Flavimaribacter sediminis</name>
    <dbReference type="NCBI Taxonomy" id="2865987"/>
    <lineage>
        <taxon>Bacteria</taxon>
        <taxon>Pseudomonadati</taxon>
        <taxon>Pseudomonadota</taxon>
        <taxon>Alphaproteobacteria</taxon>
        <taxon>Hyphomicrobiales</taxon>
        <taxon>Rhizobiaceae</taxon>
        <taxon>Flavimaribacter</taxon>
    </lineage>
</organism>
<comment type="caution">
    <text evidence="3">The sequence shown here is derived from an EMBL/GenBank/DDBJ whole genome shotgun (WGS) entry which is preliminary data.</text>
</comment>
<feature type="chain" id="PRO_5042174363" description="DUF6647 domain-containing protein" evidence="1">
    <location>
        <begin position="26"/>
        <end position="179"/>
    </location>
</feature>
<dbReference type="RefSeq" id="WP_220229160.1">
    <property type="nucleotide sequence ID" value="NZ_JAICBX010000002.1"/>
</dbReference>
<feature type="domain" description="DUF6647" evidence="2">
    <location>
        <begin position="35"/>
        <end position="179"/>
    </location>
</feature>
<name>A0AAE2ZQC6_9HYPH</name>